<reference evidence="2" key="2">
    <citation type="submission" date="2013-09" db="EMBL/GenBank/DDBJ databases">
        <title>Draft genome sequence of Alistipes putredinis (DSM 17216).</title>
        <authorList>
            <person name="Sudarsanam P."/>
            <person name="Ley R."/>
            <person name="Guruge J."/>
            <person name="Turnbaugh P.J."/>
            <person name="Mahowald M."/>
            <person name="Liep D."/>
            <person name="Gordon J."/>
        </authorList>
    </citation>
    <scope>NUCLEOTIDE SEQUENCE</scope>
    <source>
        <strain evidence="2">DSM 17216</strain>
    </source>
</reference>
<protein>
    <recommendedName>
        <fullName evidence="1">DUF3944 domain-containing protein</fullName>
    </recommendedName>
</protein>
<comment type="caution">
    <text evidence="2">The sequence shown here is derived from an EMBL/GenBank/DDBJ whole genome shotgun (WGS) entry which is preliminary data.</text>
</comment>
<dbReference type="Pfam" id="PF13099">
    <property type="entry name" value="DUF3944"/>
    <property type="match status" value="1"/>
</dbReference>
<dbReference type="RefSeq" id="WP_004328420.1">
    <property type="nucleotide sequence ID" value="NZ_DS499577.1"/>
</dbReference>
<evidence type="ECO:0000313" key="2">
    <source>
        <dbReference type="EMBL" id="EDS02838.1"/>
    </source>
</evidence>
<dbReference type="EMBL" id="ABFK02000020">
    <property type="protein sequence ID" value="EDS02838.1"/>
    <property type="molecule type" value="Genomic_DNA"/>
</dbReference>
<dbReference type="Proteomes" id="UP000005819">
    <property type="component" value="Unassembled WGS sequence"/>
</dbReference>
<keyword evidence="3" id="KW-1185">Reference proteome</keyword>
<evidence type="ECO:0000313" key="3">
    <source>
        <dbReference type="Proteomes" id="UP000005819"/>
    </source>
</evidence>
<proteinExistence type="predicted"/>
<evidence type="ECO:0000259" key="1">
    <source>
        <dbReference type="Pfam" id="PF13099"/>
    </source>
</evidence>
<sequence length="236" mass="26779">MNNSDLSFLTDCSNEQLRLLADVLVFDPKDHKKRYTERLSARASYAVYYPHDMKKLLPEIVDEYQRFGGNTIANIIRGHGVPYREILKDVCKTVGIAKSDTDTVEIMEAALLKTVADKMLEQIAKQNASGEQSVEEMKKYVEEFTHYPDQMTELILMSFSSWLSHMGVRLVIRYASGRVVMVPLGPIAWAITAAWMALDFASPAYRVTIPSTILIACLRHIHNKSERDSNISFSIE</sequence>
<dbReference type="eggNOG" id="COG4735">
    <property type="taxonomic scope" value="Bacteria"/>
</dbReference>
<gene>
    <name evidence="2" type="ORF">ALIPUT_02371</name>
</gene>
<dbReference type="HOGENOM" id="CLU_072312_0_1_10"/>
<dbReference type="OrthoDB" id="9128717at2"/>
<name>B0MZ02_9BACT</name>
<organism evidence="2 3">
    <name type="scientific">Alistipes putredinis DSM 17216</name>
    <dbReference type="NCBI Taxonomy" id="445970"/>
    <lineage>
        <taxon>Bacteria</taxon>
        <taxon>Pseudomonadati</taxon>
        <taxon>Bacteroidota</taxon>
        <taxon>Bacteroidia</taxon>
        <taxon>Bacteroidales</taxon>
        <taxon>Rikenellaceae</taxon>
        <taxon>Alistipes</taxon>
    </lineage>
</organism>
<dbReference type="InterPro" id="IPR025217">
    <property type="entry name" value="DUF3944"/>
</dbReference>
<reference evidence="2" key="1">
    <citation type="submission" date="2007-10" db="EMBL/GenBank/DDBJ databases">
        <authorList>
            <person name="Fulton L."/>
            <person name="Clifton S."/>
            <person name="Fulton B."/>
            <person name="Xu J."/>
            <person name="Minx P."/>
            <person name="Pepin K.H."/>
            <person name="Johnson M."/>
            <person name="Thiruvilangam P."/>
            <person name="Bhonagiri V."/>
            <person name="Nash W.E."/>
            <person name="Mardis E.R."/>
            <person name="Wilson R.K."/>
        </authorList>
    </citation>
    <scope>NUCLEOTIDE SEQUENCE [LARGE SCALE GENOMIC DNA]</scope>
    <source>
        <strain evidence="2">DSM 17216</strain>
    </source>
</reference>
<feature type="domain" description="DUF3944" evidence="1">
    <location>
        <begin position="4"/>
        <end position="35"/>
    </location>
</feature>
<dbReference type="AlphaFoldDB" id="B0MZ02"/>
<dbReference type="GeneID" id="73802801"/>
<accession>B0MZ02</accession>